<evidence type="ECO:0000313" key="2">
    <source>
        <dbReference type="EMBL" id="GHF97290.1"/>
    </source>
</evidence>
<keyword evidence="3" id="KW-1185">Reference proteome</keyword>
<reference evidence="2" key="1">
    <citation type="journal article" date="2014" name="Int. J. Syst. Evol. Microbiol.">
        <title>Complete genome sequence of Corynebacterium casei LMG S-19264T (=DSM 44701T), isolated from a smear-ripened cheese.</title>
        <authorList>
            <consortium name="US DOE Joint Genome Institute (JGI-PGF)"/>
            <person name="Walter F."/>
            <person name="Albersmeier A."/>
            <person name="Kalinowski J."/>
            <person name="Ruckert C."/>
        </authorList>
    </citation>
    <scope>NUCLEOTIDE SEQUENCE</scope>
    <source>
        <strain evidence="2">JCM 4122</strain>
    </source>
</reference>
<evidence type="ECO:0000313" key="3">
    <source>
        <dbReference type="Proteomes" id="UP000632849"/>
    </source>
</evidence>
<feature type="region of interest" description="Disordered" evidence="1">
    <location>
        <begin position="201"/>
        <end position="222"/>
    </location>
</feature>
<name>A0A919BKG1_STRFL</name>
<evidence type="ECO:0000256" key="1">
    <source>
        <dbReference type="SAM" id="MobiDB-lite"/>
    </source>
</evidence>
<feature type="compositionally biased region" description="Low complexity" evidence="1">
    <location>
        <begin position="203"/>
        <end position="222"/>
    </location>
</feature>
<protein>
    <submittedName>
        <fullName evidence="2">Uncharacterized protein</fullName>
    </submittedName>
</protein>
<sequence length="222" mass="22096">MTDGRDGETTMVRTRVKMAAVLTVVVLALTGFQTSSSGGGKGGSGKSKSKSKSSGGGGGCSSDKKDNDDYEGSGSGGSGSDSGSGSGYTADPAPSVSATTTAGARVTVVDCVKPAQKKRKGKPARRADTTATLRIADEGRYGSSGTYRVTLEFRDGTGSPVDTAVTTVSPGAGGRLDFELGMTKPRAVDKVRKCVVRDVTEVPAPTGTPSAATASGTPSAGS</sequence>
<dbReference type="EMBL" id="BNBE01000001">
    <property type="protein sequence ID" value="GHF97290.1"/>
    <property type="molecule type" value="Genomic_DNA"/>
</dbReference>
<comment type="caution">
    <text evidence="2">The sequence shown here is derived from an EMBL/GenBank/DDBJ whole genome shotgun (WGS) entry which is preliminary data.</text>
</comment>
<reference evidence="2" key="2">
    <citation type="submission" date="2020-09" db="EMBL/GenBank/DDBJ databases">
        <authorList>
            <person name="Sun Q."/>
            <person name="Ohkuma M."/>
        </authorList>
    </citation>
    <scope>NUCLEOTIDE SEQUENCE</scope>
    <source>
        <strain evidence="2">JCM 4122</strain>
    </source>
</reference>
<feature type="compositionally biased region" description="Gly residues" evidence="1">
    <location>
        <begin position="73"/>
        <end position="86"/>
    </location>
</feature>
<gene>
    <name evidence="2" type="ORF">GCM10017667_29570</name>
</gene>
<feature type="region of interest" description="Disordered" evidence="1">
    <location>
        <begin position="33"/>
        <end position="104"/>
    </location>
</feature>
<dbReference type="Proteomes" id="UP000632849">
    <property type="component" value="Unassembled WGS sequence"/>
</dbReference>
<dbReference type="AlphaFoldDB" id="A0A919BKG1"/>
<organism evidence="2 3">
    <name type="scientific">Streptomyces filamentosus</name>
    <name type="common">Streptomyces roseosporus</name>
    <dbReference type="NCBI Taxonomy" id="67294"/>
    <lineage>
        <taxon>Bacteria</taxon>
        <taxon>Bacillati</taxon>
        <taxon>Actinomycetota</taxon>
        <taxon>Actinomycetes</taxon>
        <taxon>Kitasatosporales</taxon>
        <taxon>Streptomycetaceae</taxon>
        <taxon>Streptomyces</taxon>
    </lineage>
</organism>
<accession>A0A919BKG1</accession>
<dbReference type="RefSeq" id="WP_229915331.1">
    <property type="nucleotide sequence ID" value="NZ_BNBE01000001.1"/>
</dbReference>
<proteinExistence type="predicted"/>